<feature type="domain" description="Reverse transcriptase Ty1/copia-type" evidence="1">
    <location>
        <begin position="159"/>
        <end position="233"/>
    </location>
</feature>
<sequence>MASRRQAGRRRCSCSGTQARLLMLTVVDYVEDIYRFYRSIEGLQNRENRGGYRVLRGGTVSVKDFLCISDTPSAKSRAYFEDSDDGSEEQVRWLIEEIEYSITISQFASILGLHASDLSKVDLHLLLPLKKQSGGWGVCASSLTPSNPSSAEDFWIQGKSAFLNGPISELVYREQPLGFEDPKHPEHVYKLHKVLYGLKQAPRAWYECLRDFLAQNGFEIGKTDTTLFTKKFKNDLCR</sequence>
<dbReference type="HOGENOM" id="CLU_1167416_0_0_1"/>
<evidence type="ECO:0000259" key="1">
    <source>
        <dbReference type="Pfam" id="PF07727"/>
    </source>
</evidence>
<dbReference type="STRING" id="4533.J3KYV0"/>
<dbReference type="Pfam" id="PF07727">
    <property type="entry name" value="RVT_2"/>
    <property type="match status" value="1"/>
</dbReference>
<name>J3KYV0_ORYBR</name>
<dbReference type="Gramene" id="OB01G21560.1">
    <property type="protein sequence ID" value="OB01G21560.1"/>
    <property type="gene ID" value="OB01G21560"/>
</dbReference>
<dbReference type="EnsemblPlants" id="OB01G21560.1">
    <property type="protein sequence ID" value="OB01G21560.1"/>
    <property type="gene ID" value="OB01G21560"/>
</dbReference>
<accession>J3KYV0</accession>
<dbReference type="eggNOG" id="KOG0017">
    <property type="taxonomic scope" value="Eukaryota"/>
</dbReference>
<keyword evidence="3" id="KW-1185">Reference proteome</keyword>
<dbReference type="InterPro" id="IPR013103">
    <property type="entry name" value="RVT_2"/>
</dbReference>
<evidence type="ECO:0000313" key="3">
    <source>
        <dbReference type="Proteomes" id="UP000006038"/>
    </source>
</evidence>
<organism evidence="2">
    <name type="scientific">Oryza brachyantha</name>
    <name type="common">malo sina</name>
    <dbReference type="NCBI Taxonomy" id="4533"/>
    <lineage>
        <taxon>Eukaryota</taxon>
        <taxon>Viridiplantae</taxon>
        <taxon>Streptophyta</taxon>
        <taxon>Embryophyta</taxon>
        <taxon>Tracheophyta</taxon>
        <taxon>Spermatophyta</taxon>
        <taxon>Magnoliopsida</taxon>
        <taxon>Liliopsida</taxon>
        <taxon>Poales</taxon>
        <taxon>Poaceae</taxon>
        <taxon>BOP clade</taxon>
        <taxon>Oryzoideae</taxon>
        <taxon>Oryzeae</taxon>
        <taxon>Oryzinae</taxon>
        <taxon>Oryza</taxon>
    </lineage>
</organism>
<reference evidence="2" key="2">
    <citation type="submission" date="2013-04" db="UniProtKB">
        <authorList>
            <consortium name="EnsemblPlants"/>
        </authorList>
    </citation>
    <scope>IDENTIFICATION</scope>
</reference>
<dbReference type="Proteomes" id="UP000006038">
    <property type="component" value="Chromosome 1"/>
</dbReference>
<reference evidence="2" key="1">
    <citation type="journal article" date="2013" name="Nat. Commun.">
        <title>Whole-genome sequencing of Oryza brachyantha reveals mechanisms underlying Oryza genome evolution.</title>
        <authorList>
            <person name="Chen J."/>
            <person name="Huang Q."/>
            <person name="Gao D."/>
            <person name="Wang J."/>
            <person name="Lang Y."/>
            <person name="Liu T."/>
            <person name="Li B."/>
            <person name="Bai Z."/>
            <person name="Luis Goicoechea J."/>
            <person name="Liang C."/>
            <person name="Chen C."/>
            <person name="Zhang W."/>
            <person name="Sun S."/>
            <person name="Liao Y."/>
            <person name="Zhang X."/>
            <person name="Yang L."/>
            <person name="Song C."/>
            <person name="Wang M."/>
            <person name="Shi J."/>
            <person name="Liu G."/>
            <person name="Liu J."/>
            <person name="Zhou H."/>
            <person name="Zhou W."/>
            <person name="Yu Q."/>
            <person name="An N."/>
            <person name="Chen Y."/>
            <person name="Cai Q."/>
            <person name="Wang B."/>
            <person name="Liu B."/>
            <person name="Min J."/>
            <person name="Huang Y."/>
            <person name="Wu H."/>
            <person name="Li Z."/>
            <person name="Zhang Y."/>
            <person name="Yin Y."/>
            <person name="Song W."/>
            <person name="Jiang J."/>
            <person name="Jackson S.A."/>
            <person name="Wing R.A."/>
            <person name="Wang J."/>
            <person name="Chen M."/>
        </authorList>
    </citation>
    <scope>NUCLEOTIDE SEQUENCE [LARGE SCALE GENOMIC DNA]</scope>
    <source>
        <strain evidence="2">cv. IRGC 101232</strain>
    </source>
</reference>
<proteinExistence type="predicted"/>
<evidence type="ECO:0000313" key="2">
    <source>
        <dbReference type="EnsemblPlants" id="OB01G21560.1"/>
    </source>
</evidence>
<protein>
    <recommendedName>
        <fullName evidence="1">Reverse transcriptase Ty1/copia-type domain-containing protein</fullName>
    </recommendedName>
</protein>
<dbReference type="AlphaFoldDB" id="J3KYV0"/>